<dbReference type="AlphaFoldDB" id="A0A177B9I5"/>
<evidence type="ECO:0000313" key="4">
    <source>
        <dbReference type="Proteomes" id="UP000078046"/>
    </source>
</evidence>
<evidence type="ECO:0000313" key="3">
    <source>
        <dbReference type="EMBL" id="OAF70959.1"/>
    </source>
</evidence>
<accession>A0A177B9I5</accession>
<evidence type="ECO:0000259" key="2">
    <source>
        <dbReference type="PROSITE" id="PS50203"/>
    </source>
</evidence>
<sequence length="573" mass="66118">MSKFNLPTLPEDSAILDSHFQRNFLSVASRATISNRTNSVLTSYSRATSVAASVHDIKQKKLNLWPEWVDAEDVTAKNKEKEKSKNVTFSQNIIPGVNYFDDPEGKIEMPSNIKVAEWKRPPEIILDFPVLVEPEKSEHFYFDSDINKHAFKSETNRWIASQITYLFNYCKFYNLHCNNLKEDKAQNSLNVSPIVDTLNDDVPLWMSTWRPWEHIYAMNKIVKGPHFTPYNPNGKYAVKLYWLGSYRKIIVDDTIPVDSNGNVLLLRTQRLYELWPIILNKALLKIASLEESDKMSLWNTMLDDITEYKQYTPPRPESTIEMVEQLTLKVDNKKIDRKETKVNIKDDKKKSNFNIISTIPYIADKSNSYISEDFSLLNLPKKIYMASYFLHSLKEESDVVKRQPNSKNAQSIKICDKYGLKYRESHPVLITRVRKCPLGNIAPKLPTPKWKLIRPRNEDNINDDVKIKSVEICSIFLLQKEIEFDPNPIISRKISTNTVGSVANPHVTHHRKLSTHNQANRQAMNNNAAVPRKVSSIVKNAEVVEKMTQLKDLNEESIINEGLFLICKVLAVY</sequence>
<dbReference type="SUPFAM" id="SSF54001">
    <property type="entry name" value="Cysteine proteinases"/>
    <property type="match status" value="1"/>
</dbReference>
<dbReference type="InterPro" id="IPR001300">
    <property type="entry name" value="Peptidase_C2_calpain_cat"/>
</dbReference>
<dbReference type="InterPro" id="IPR038765">
    <property type="entry name" value="Papain-like_cys_pep_sf"/>
</dbReference>
<reference evidence="3 4" key="1">
    <citation type="submission" date="2016-04" db="EMBL/GenBank/DDBJ databases">
        <title>The genome of Intoshia linei affirms orthonectids as highly simplified spiralians.</title>
        <authorList>
            <person name="Mikhailov K.V."/>
            <person name="Slusarev G.S."/>
            <person name="Nikitin M.A."/>
            <person name="Logacheva M.D."/>
            <person name="Penin A."/>
            <person name="Aleoshin V."/>
            <person name="Panchin Y.V."/>
        </authorList>
    </citation>
    <scope>NUCLEOTIDE SEQUENCE [LARGE SCALE GENOMIC DNA]</scope>
    <source>
        <strain evidence="3">Intl2013</strain>
        <tissue evidence="3">Whole animal</tissue>
    </source>
</reference>
<dbReference type="EMBL" id="LWCA01000096">
    <property type="protein sequence ID" value="OAF70959.1"/>
    <property type="molecule type" value="Genomic_DNA"/>
</dbReference>
<dbReference type="Proteomes" id="UP000078046">
    <property type="component" value="Unassembled WGS sequence"/>
</dbReference>
<dbReference type="PANTHER" id="PTHR46298:SF1">
    <property type="entry name" value="ANDROGLOBIN"/>
    <property type="match status" value="1"/>
</dbReference>
<dbReference type="GO" id="GO:0006508">
    <property type="term" value="P:proteolysis"/>
    <property type="evidence" value="ECO:0007669"/>
    <property type="project" value="InterPro"/>
</dbReference>
<dbReference type="Pfam" id="PF00648">
    <property type="entry name" value="Peptidase_C2"/>
    <property type="match status" value="1"/>
</dbReference>
<dbReference type="OrthoDB" id="9374162at2759"/>
<gene>
    <name evidence="3" type="ORF">A3Q56_01326</name>
</gene>
<name>A0A177B9I5_9BILA</name>
<keyword evidence="4" id="KW-1185">Reference proteome</keyword>
<dbReference type="PANTHER" id="PTHR46298">
    <property type="entry name" value="ANDROGLOBIN"/>
    <property type="match status" value="1"/>
</dbReference>
<dbReference type="PROSITE" id="PS50203">
    <property type="entry name" value="CALPAIN_CAT"/>
    <property type="match status" value="1"/>
</dbReference>
<dbReference type="InterPro" id="IPR053033">
    <property type="entry name" value="Androglobin-like"/>
</dbReference>
<comment type="caution">
    <text evidence="3">The sequence shown here is derived from an EMBL/GenBank/DDBJ whole genome shotgun (WGS) entry which is preliminary data.</text>
</comment>
<organism evidence="3 4">
    <name type="scientific">Intoshia linei</name>
    <dbReference type="NCBI Taxonomy" id="1819745"/>
    <lineage>
        <taxon>Eukaryota</taxon>
        <taxon>Metazoa</taxon>
        <taxon>Spiralia</taxon>
        <taxon>Lophotrochozoa</taxon>
        <taxon>Mesozoa</taxon>
        <taxon>Orthonectida</taxon>
        <taxon>Rhopaluridae</taxon>
        <taxon>Intoshia</taxon>
    </lineage>
</organism>
<evidence type="ECO:0000256" key="1">
    <source>
        <dbReference type="PROSITE-ProRule" id="PRU00239"/>
    </source>
</evidence>
<protein>
    <recommendedName>
        <fullName evidence="2">Calpain catalytic domain-containing protein</fullName>
    </recommendedName>
</protein>
<dbReference type="GO" id="GO:0004198">
    <property type="term" value="F:calcium-dependent cysteine-type endopeptidase activity"/>
    <property type="evidence" value="ECO:0007669"/>
    <property type="project" value="InterPro"/>
</dbReference>
<comment type="caution">
    <text evidence="1">Lacks conserved residue(s) required for the propagation of feature annotation.</text>
</comment>
<feature type="domain" description="Calpain catalytic" evidence="2">
    <location>
        <begin position="117"/>
        <end position="306"/>
    </location>
</feature>
<proteinExistence type="predicted"/>